<dbReference type="InterPro" id="IPR005467">
    <property type="entry name" value="His_kinase_dom"/>
</dbReference>
<dbReference type="InterPro" id="IPR035965">
    <property type="entry name" value="PAS-like_dom_sf"/>
</dbReference>
<keyword evidence="13" id="KW-0472">Membrane</keyword>
<dbReference type="STRING" id="401625.A0A0P1BRT2"/>
<evidence type="ECO:0000256" key="8">
    <source>
        <dbReference type="ARBA" id="ARBA00022741"/>
    </source>
</evidence>
<feature type="compositionally biased region" description="Polar residues" evidence="15">
    <location>
        <begin position="1492"/>
        <end position="1531"/>
    </location>
</feature>
<evidence type="ECO:0000313" key="19">
    <source>
        <dbReference type="EMBL" id="CEH19150.1"/>
    </source>
</evidence>
<proteinExistence type="predicted"/>
<dbReference type="PANTHER" id="PTHR45339:SF1">
    <property type="entry name" value="HYBRID SIGNAL TRANSDUCTION HISTIDINE KINASE J"/>
    <property type="match status" value="1"/>
</dbReference>
<dbReference type="InterPro" id="IPR003661">
    <property type="entry name" value="HisK_dim/P_dom"/>
</dbReference>
<dbReference type="SUPFAM" id="SSF55874">
    <property type="entry name" value="ATPase domain of HSP90 chaperone/DNA topoisomerase II/histidine kinase"/>
    <property type="match status" value="1"/>
</dbReference>
<feature type="domain" description="PAC" evidence="18">
    <location>
        <begin position="1015"/>
        <end position="1072"/>
    </location>
</feature>
<evidence type="ECO:0000256" key="1">
    <source>
        <dbReference type="ARBA" id="ARBA00000085"/>
    </source>
</evidence>
<keyword evidence="20" id="KW-1185">Reference proteome</keyword>
<dbReference type="PRINTS" id="PR00344">
    <property type="entry name" value="BCTRLSENSOR"/>
</dbReference>
<evidence type="ECO:0000313" key="20">
    <source>
        <dbReference type="Proteomes" id="UP000054845"/>
    </source>
</evidence>
<accession>A0A0P1BRT2</accession>
<evidence type="ECO:0000259" key="16">
    <source>
        <dbReference type="PROSITE" id="PS50109"/>
    </source>
</evidence>
<dbReference type="GO" id="GO:0005886">
    <property type="term" value="C:plasma membrane"/>
    <property type="evidence" value="ECO:0007669"/>
    <property type="project" value="UniProtKB-SubCell"/>
</dbReference>
<evidence type="ECO:0000256" key="13">
    <source>
        <dbReference type="ARBA" id="ARBA00023136"/>
    </source>
</evidence>
<evidence type="ECO:0000256" key="4">
    <source>
        <dbReference type="ARBA" id="ARBA00022475"/>
    </source>
</evidence>
<feature type="compositionally biased region" description="Polar residues" evidence="15">
    <location>
        <begin position="140"/>
        <end position="149"/>
    </location>
</feature>
<feature type="region of interest" description="Disordered" evidence="15">
    <location>
        <begin position="1"/>
        <end position="149"/>
    </location>
</feature>
<feature type="region of interest" description="Disordered" evidence="15">
    <location>
        <begin position="1588"/>
        <end position="1662"/>
    </location>
</feature>
<evidence type="ECO:0000259" key="17">
    <source>
        <dbReference type="PROSITE" id="PS50110"/>
    </source>
</evidence>
<dbReference type="InterPro" id="IPR003594">
    <property type="entry name" value="HATPase_dom"/>
</dbReference>
<feature type="compositionally biased region" description="Polar residues" evidence="15">
    <location>
        <begin position="279"/>
        <end position="314"/>
    </location>
</feature>
<feature type="region of interest" description="Disordered" evidence="15">
    <location>
        <begin position="1492"/>
        <end position="1568"/>
    </location>
</feature>
<dbReference type="Gene3D" id="3.30.565.10">
    <property type="entry name" value="Histidine kinase-like ATPase, C-terminal domain"/>
    <property type="match status" value="1"/>
</dbReference>
<dbReference type="PANTHER" id="PTHR45339">
    <property type="entry name" value="HYBRID SIGNAL TRANSDUCTION HISTIDINE KINASE J"/>
    <property type="match status" value="1"/>
</dbReference>
<dbReference type="Gene3D" id="3.30.450.20">
    <property type="entry name" value="PAS domain"/>
    <property type="match status" value="3"/>
</dbReference>
<evidence type="ECO:0000256" key="11">
    <source>
        <dbReference type="ARBA" id="ARBA00022989"/>
    </source>
</evidence>
<dbReference type="InterPro" id="IPR001789">
    <property type="entry name" value="Sig_transdc_resp-reg_receiver"/>
</dbReference>
<feature type="region of interest" description="Disordered" evidence="15">
    <location>
        <begin position="1694"/>
        <end position="1733"/>
    </location>
</feature>
<reference evidence="19 20" key="1">
    <citation type="submission" date="2014-09" db="EMBL/GenBank/DDBJ databases">
        <authorList>
            <person name="Magalhaes I.L.F."/>
            <person name="Oliveira U."/>
            <person name="Santos F.R."/>
            <person name="Vidigal T.H.D.A."/>
            <person name="Brescovit A.D."/>
            <person name="Santos A.J."/>
        </authorList>
    </citation>
    <scope>NUCLEOTIDE SEQUENCE [LARGE SCALE GENOMIC DNA]</scope>
</reference>
<dbReference type="GO" id="GO:0005524">
    <property type="term" value="F:ATP binding"/>
    <property type="evidence" value="ECO:0007669"/>
    <property type="project" value="UniProtKB-KW"/>
</dbReference>
<feature type="region of interest" description="Disordered" evidence="15">
    <location>
        <begin position="933"/>
        <end position="981"/>
    </location>
</feature>
<feature type="compositionally biased region" description="Polar residues" evidence="15">
    <location>
        <begin position="326"/>
        <end position="336"/>
    </location>
</feature>
<keyword evidence="11" id="KW-1133">Transmembrane helix</keyword>
<feature type="domain" description="Histidine kinase" evidence="16">
    <location>
        <begin position="1100"/>
        <end position="1321"/>
    </location>
</feature>
<feature type="domain" description="Response regulatory" evidence="17">
    <location>
        <begin position="1365"/>
        <end position="1483"/>
    </location>
</feature>
<dbReference type="FunFam" id="3.30.450.20:FF:000099">
    <property type="entry name" value="Sensory box sensor histidine kinase"/>
    <property type="match status" value="1"/>
</dbReference>
<dbReference type="SUPFAM" id="SSF52172">
    <property type="entry name" value="CheY-like"/>
    <property type="match status" value="1"/>
</dbReference>
<evidence type="ECO:0000256" key="3">
    <source>
        <dbReference type="ARBA" id="ARBA00012438"/>
    </source>
</evidence>
<dbReference type="InterPro" id="IPR036097">
    <property type="entry name" value="HisK_dim/P_sf"/>
</dbReference>
<feature type="compositionally biased region" description="Polar residues" evidence="15">
    <location>
        <begin position="101"/>
        <end position="111"/>
    </location>
</feature>
<dbReference type="InterPro" id="IPR000014">
    <property type="entry name" value="PAS"/>
</dbReference>
<dbReference type="Proteomes" id="UP000054845">
    <property type="component" value="Unassembled WGS sequence"/>
</dbReference>
<keyword evidence="4" id="KW-1003">Cell membrane</keyword>
<dbReference type="PROSITE" id="PS50113">
    <property type="entry name" value="PAC"/>
    <property type="match status" value="1"/>
</dbReference>
<evidence type="ECO:0000256" key="14">
    <source>
        <dbReference type="PROSITE-ProRule" id="PRU00169"/>
    </source>
</evidence>
<dbReference type="Pfam" id="PF00512">
    <property type="entry name" value="HisKA"/>
    <property type="match status" value="1"/>
</dbReference>
<dbReference type="InterPro" id="IPR013655">
    <property type="entry name" value="PAS_fold_3"/>
</dbReference>
<sequence length="1733" mass="185382">MTATTTSPSRKRPASSQGGPEEEASQGSEPSGHARGISAGGKSGGGASQPSPAGGARQEASRKKRITPPPPQGLDQAVRPIPPKFERRRSGLSPSRRAAVNASSPRSSGTASVEFERRGSVASFTSQGSETAPIAALVGPSTNPSGSVQATLAPLSAPATAAIHDPAAAAALLGVASHTGPRPRTVAAAVEAAIASPQFRVPATPSEQARAQISEEAAVPSAHTHGSRSSSISLSAPQISESSPQTHFRGFSAAAANAAFRAAADSASTATSGAKPTGTAASQSTRRGVTAIATQTGPSRGRASANSAHPTPQSAEAYASSPPGRYTQTSSASSPDQVFHGAGSPGHSTAGSRDSPSYTGVVRGAPAVYADRNYVTSAHFESPASSSYSSPPAGASSTVPRAPSFEMLDLDETLRALYFAPLPLIVLDNNRTVRLCNRPAENLLQVAAPACTGQRFESLVAPTSRNTLTLALNEATQTVEKWTGPTTTRVLMRTGEEQQPLQCDLSISAWGTSDQMFSPADGGHAFLNREASSADKAAGASTAAVLSPRTTPRSVPAEDQSSPPNGRSEALASTSAHHLPHESMFTISIAPIRTGERRSSPGGGHLTKADMLRESVLHTIEVPMLALNCEGSTMITNRAANDVLSIFRRQQPVKREKKDGDSMHDPNVVNTEIDLTWITENMDCYDENFEHRIPESEFPIYRATVLAQPTAAKVMGIQNPFTGRRIVMEISGRPIRDNGGFGEHIGGLITFRDVTDERAKREEDIQEQGDAYFKQLCDAMPQLVWVTTPTGFVEWYSKAWYDYTGQDAQDAQGVGWGSVLAPEDVPETNRRWSHSLRTGEQYETAYRCKRKDGVYRWFLGRARPFRDARTGAIKGWAGSCTDIHDQVEALAASRQAQTQLESVINQAAMTLWAIDREGVVTVAEGPGVRQLKLMAPTTPMGSERDVSTSQADRASEDGMQMQASSNSNSNSNSNSSNSRHRHSMIGRSVYDVWNSVEIRLAIQKALAGESVVEEMEIEGRHFRTSYNPLRASDPEAPIAGLPTETYESEIIGVVGSSMDITERKRAQIRMEESLIEKSRALAAEGAAREASRLKSEFLANMSHEIRTPIAGVIGLSELLLDEKLTTQQRDYAETIQRSAEGLLTVINDVLDFSKVEIGKLDVERAPFNLEVVLRDQKRMLSFATQKKGLDFRDSVRLGYKGMLLGDAGRLRQVITNILTNAIKFTSEGYISLDVAEVKEDAEHLTVRFDVRDTGCGISTEVLSRLFQPFSQADPSTARRFGGTGLGLSISKNLVELMHGKIGLNSVEGQGSHAWFWVPFLKAKEASISDMDEKTSAKVLADSAAGNVGMPGLERNPLSRPRKDIWILIAEDNLVNAQIASKNLRKMGFSCRTAENGKLALDELGRNTYDAVLMDCQMPEMDGYEATRLIRASQNTDTRSLPVIALTASAIKGDRERALEAGMNDYISKPVKRPLLESTLCRWLYDQDARQSLSRYSNPPLSPTPQDATSETAPAVSTASGTSAPLTSQAIQASHDVGPSPRSQEDTMGLGAPGKSPGLSPSSTVSQVQRTLKVNTSDALTTAAELLAARRASDEGSPSVRLRRPPLGSRSHSHNPSSTTSEESLSYVKMTGAKSYQQAAPPGVPRMVRRSSREQGGMGRDLEGEVLKAVAGLASEPRLEAAMENSEGEQFEQLLAQAHAQAAGDTSSDTLPHITDQQVDADGDSPMPDAVHGP</sequence>
<feature type="compositionally biased region" description="Polar residues" evidence="15">
    <location>
        <begin position="346"/>
        <end position="358"/>
    </location>
</feature>
<dbReference type="CDD" id="cd00130">
    <property type="entry name" value="PAS"/>
    <property type="match status" value="1"/>
</dbReference>
<keyword evidence="10" id="KW-0067">ATP-binding</keyword>
<comment type="subcellular location">
    <subcellularLocation>
        <location evidence="2">Cell membrane</location>
        <topology evidence="2">Multi-pass membrane protein</topology>
    </subcellularLocation>
</comment>
<dbReference type="Pfam" id="PF08447">
    <property type="entry name" value="PAS_3"/>
    <property type="match status" value="1"/>
</dbReference>
<evidence type="ECO:0000256" key="9">
    <source>
        <dbReference type="ARBA" id="ARBA00022777"/>
    </source>
</evidence>
<organism evidence="19 20">
    <name type="scientific">Ceraceosorus bombacis</name>
    <dbReference type="NCBI Taxonomy" id="401625"/>
    <lineage>
        <taxon>Eukaryota</taxon>
        <taxon>Fungi</taxon>
        <taxon>Dikarya</taxon>
        <taxon>Basidiomycota</taxon>
        <taxon>Ustilaginomycotina</taxon>
        <taxon>Exobasidiomycetes</taxon>
        <taxon>Ceraceosorales</taxon>
        <taxon>Ceraceosoraceae</taxon>
        <taxon>Ceraceosorus</taxon>
    </lineage>
</organism>
<feature type="region of interest" description="Disordered" evidence="15">
    <location>
        <begin position="267"/>
        <end position="359"/>
    </location>
</feature>
<dbReference type="CDD" id="cd17546">
    <property type="entry name" value="REC_hyHK_CKI1_RcsC-like"/>
    <property type="match status" value="1"/>
</dbReference>
<evidence type="ECO:0000256" key="12">
    <source>
        <dbReference type="ARBA" id="ARBA00023012"/>
    </source>
</evidence>
<keyword evidence="5 14" id="KW-0597">Phosphoprotein</keyword>
<dbReference type="FunFam" id="3.30.565.10:FF:000010">
    <property type="entry name" value="Sensor histidine kinase RcsC"/>
    <property type="match status" value="1"/>
</dbReference>
<name>A0A0P1BRT2_9BASI</name>
<keyword evidence="7" id="KW-0812">Transmembrane</keyword>
<dbReference type="Pfam" id="PF02518">
    <property type="entry name" value="HATPase_c"/>
    <property type="match status" value="1"/>
</dbReference>
<evidence type="ECO:0000256" key="15">
    <source>
        <dbReference type="SAM" id="MobiDB-lite"/>
    </source>
</evidence>
<dbReference type="CDD" id="cd00082">
    <property type="entry name" value="HisKA"/>
    <property type="match status" value="1"/>
</dbReference>
<feature type="compositionally biased region" description="Low complexity" evidence="15">
    <location>
        <begin position="964"/>
        <end position="977"/>
    </location>
</feature>
<dbReference type="InterPro" id="IPR004358">
    <property type="entry name" value="Sig_transdc_His_kin-like_C"/>
</dbReference>
<feature type="modified residue" description="4-aspartylphosphate" evidence="14">
    <location>
        <position position="1414"/>
    </location>
</feature>
<dbReference type="SMART" id="SM00387">
    <property type="entry name" value="HATPase_c"/>
    <property type="match status" value="1"/>
</dbReference>
<comment type="catalytic activity">
    <reaction evidence="1">
        <text>ATP + protein L-histidine = ADP + protein N-phospho-L-histidine.</text>
        <dbReference type="EC" id="2.7.13.3"/>
    </reaction>
</comment>
<feature type="compositionally biased region" description="Polar residues" evidence="15">
    <location>
        <begin position="1703"/>
        <end position="1717"/>
    </location>
</feature>
<dbReference type="InterPro" id="IPR011006">
    <property type="entry name" value="CheY-like_superfamily"/>
</dbReference>
<feature type="compositionally biased region" description="Polar residues" evidence="15">
    <location>
        <begin position="1613"/>
        <end position="1623"/>
    </location>
</feature>
<feature type="region of interest" description="Disordered" evidence="15">
    <location>
        <begin position="538"/>
        <end position="580"/>
    </location>
</feature>
<evidence type="ECO:0000256" key="2">
    <source>
        <dbReference type="ARBA" id="ARBA00004651"/>
    </source>
</evidence>
<evidence type="ECO:0000256" key="7">
    <source>
        <dbReference type="ARBA" id="ARBA00022692"/>
    </source>
</evidence>
<dbReference type="SMART" id="SM00091">
    <property type="entry name" value="PAS"/>
    <property type="match status" value="2"/>
</dbReference>
<keyword evidence="8" id="KW-0547">Nucleotide-binding</keyword>
<dbReference type="Gene3D" id="3.40.50.2300">
    <property type="match status" value="1"/>
</dbReference>
<dbReference type="CDD" id="cd16922">
    <property type="entry name" value="HATPase_EvgS-ArcB-TorS-like"/>
    <property type="match status" value="1"/>
</dbReference>
<dbReference type="EC" id="2.7.13.3" evidence="3"/>
<dbReference type="GO" id="GO:0000155">
    <property type="term" value="F:phosphorelay sensor kinase activity"/>
    <property type="evidence" value="ECO:0007669"/>
    <property type="project" value="InterPro"/>
</dbReference>
<dbReference type="Pfam" id="PF00072">
    <property type="entry name" value="Response_reg"/>
    <property type="match status" value="1"/>
</dbReference>
<dbReference type="NCBIfam" id="TIGR00229">
    <property type="entry name" value="sensory_box"/>
    <property type="match status" value="1"/>
</dbReference>
<feature type="region of interest" description="Disordered" evidence="15">
    <location>
        <begin position="201"/>
        <end position="246"/>
    </location>
</feature>
<dbReference type="SMART" id="SM00448">
    <property type="entry name" value="REC"/>
    <property type="match status" value="1"/>
</dbReference>
<dbReference type="SMART" id="SM00086">
    <property type="entry name" value="PAC"/>
    <property type="match status" value="3"/>
</dbReference>
<dbReference type="FunFam" id="1.10.287.130:FF:000003">
    <property type="entry name" value="Histidine kinase"/>
    <property type="match status" value="1"/>
</dbReference>
<dbReference type="EMBL" id="CCYA01000277">
    <property type="protein sequence ID" value="CEH19150.1"/>
    <property type="molecule type" value="Genomic_DNA"/>
</dbReference>
<dbReference type="OrthoDB" id="10266508at2759"/>
<keyword evidence="9 19" id="KW-0418">Kinase</keyword>
<feature type="compositionally biased region" description="Gly residues" evidence="15">
    <location>
        <begin position="38"/>
        <end position="47"/>
    </location>
</feature>
<feature type="compositionally biased region" description="Polar residues" evidence="15">
    <location>
        <begin position="1558"/>
        <end position="1568"/>
    </location>
</feature>
<dbReference type="Gene3D" id="1.10.287.130">
    <property type="match status" value="1"/>
</dbReference>
<feature type="compositionally biased region" description="Low complexity" evidence="15">
    <location>
        <begin position="221"/>
        <end position="246"/>
    </location>
</feature>
<evidence type="ECO:0000256" key="6">
    <source>
        <dbReference type="ARBA" id="ARBA00022679"/>
    </source>
</evidence>
<keyword evidence="6" id="KW-0808">Transferase</keyword>
<dbReference type="PROSITE" id="PS50109">
    <property type="entry name" value="HIS_KIN"/>
    <property type="match status" value="1"/>
</dbReference>
<dbReference type="InterPro" id="IPR001610">
    <property type="entry name" value="PAC"/>
</dbReference>
<keyword evidence="12" id="KW-0902">Two-component regulatory system</keyword>
<protein>
    <recommendedName>
        <fullName evidence="3">histidine kinase</fullName>
        <ecNumber evidence="3">2.7.13.3</ecNumber>
    </recommendedName>
</protein>
<dbReference type="InterPro" id="IPR036890">
    <property type="entry name" value="HATPase_C_sf"/>
</dbReference>
<dbReference type="InterPro" id="IPR000700">
    <property type="entry name" value="PAS-assoc_C"/>
</dbReference>
<evidence type="ECO:0000256" key="5">
    <source>
        <dbReference type="ARBA" id="ARBA00022553"/>
    </source>
</evidence>
<evidence type="ECO:0000259" key="18">
    <source>
        <dbReference type="PROSITE" id="PS50113"/>
    </source>
</evidence>
<evidence type="ECO:0000256" key="10">
    <source>
        <dbReference type="ARBA" id="ARBA00022840"/>
    </source>
</evidence>
<feature type="compositionally biased region" description="Polar residues" evidence="15">
    <location>
        <begin position="548"/>
        <end position="576"/>
    </location>
</feature>
<feature type="compositionally biased region" description="Polar residues" evidence="15">
    <location>
        <begin position="1"/>
        <end position="18"/>
    </location>
</feature>
<dbReference type="SUPFAM" id="SSF55785">
    <property type="entry name" value="PYP-like sensor domain (PAS domain)"/>
    <property type="match status" value="2"/>
</dbReference>
<dbReference type="SUPFAM" id="SSF47384">
    <property type="entry name" value="Homodimeric domain of signal transducing histidine kinase"/>
    <property type="match status" value="1"/>
</dbReference>
<dbReference type="PROSITE" id="PS50110">
    <property type="entry name" value="RESPONSE_REGULATORY"/>
    <property type="match status" value="1"/>
</dbReference>
<dbReference type="SMART" id="SM00388">
    <property type="entry name" value="HisKA"/>
    <property type="match status" value="1"/>
</dbReference>